<dbReference type="PANTHER" id="PTHR11219">
    <property type="entry name" value="TENEURIN AND N-ACETYLGLUCOSAMINE-1-PHOSPHODIESTER ALPHA-N-ACETYLGLUCOSAMINIDASE"/>
    <property type="match status" value="1"/>
</dbReference>
<evidence type="ECO:0000256" key="2">
    <source>
        <dbReference type="ARBA" id="ARBA00022536"/>
    </source>
</evidence>
<evidence type="ECO:0000256" key="8">
    <source>
        <dbReference type="ARBA" id="ARBA00023180"/>
    </source>
</evidence>
<dbReference type="AlphaFoldDB" id="A0A0K2UPV6"/>
<keyword evidence="4" id="KW-0677">Repeat</keyword>
<feature type="domain" description="EGF-like" evidence="11">
    <location>
        <begin position="145"/>
        <end position="176"/>
    </location>
</feature>
<feature type="non-terminal residue" evidence="12">
    <location>
        <position position="1"/>
    </location>
</feature>
<gene>
    <name evidence="12" type="primary">Dvir\GJ15946</name>
</gene>
<keyword evidence="6 10" id="KW-0472">Membrane</keyword>
<evidence type="ECO:0000256" key="7">
    <source>
        <dbReference type="ARBA" id="ARBA00023157"/>
    </source>
</evidence>
<dbReference type="OrthoDB" id="6130531at2759"/>
<keyword evidence="2 9" id="KW-0245">EGF-like domain</keyword>
<evidence type="ECO:0000256" key="4">
    <source>
        <dbReference type="ARBA" id="ARBA00022737"/>
    </source>
</evidence>
<dbReference type="PROSITE" id="PS00022">
    <property type="entry name" value="EGF_1"/>
    <property type="match status" value="2"/>
</dbReference>
<keyword evidence="8" id="KW-0325">Glycoprotein</keyword>
<evidence type="ECO:0000256" key="10">
    <source>
        <dbReference type="SAM" id="Phobius"/>
    </source>
</evidence>
<keyword evidence="5 10" id="KW-1133">Transmembrane helix</keyword>
<dbReference type="GO" id="GO:0016020">
    <property type="term" value="C:membrane"/>
    <property type="evidence" value="ECO:0007669"/>
    <property type="project" value="UniProtKB-SubCell"/>
</dbReference>
<dbReference type="PANTHER" id="PTHR11219:SF69">
    <property type="entry name" value="TENEURIN-A"/>
    <property type="match status" value="1"/>
</dbReference>
<comment type="caution">
    <text evidence="9">Lacks conserved residue(s) required for the propagation of feature annotation.</text>
</comment>
<evidence type="ECO:0000313" key="12">
    <source>
        <dbReference type="EMBL" id="CDW40278.1"/>
    </source>
</evidence>
<dbReference type="InterPro" id="IPR000742">
    <property type="entry name" value="EGF"/>
</dbReference>
<evidence type="ECO:0000256" key="3">
    <source>
        <dbReference type="ARBA" id="ARBA00022692"/>
    </source>
</evidence>
<dbReference type="PROSITE" id="PS50026">
    <property type="entry name" value="EGF_3"/>
    <property type="match status" value="1"/>
</dbReference>
<keyword evidence="7 9" id="KW-1015">Disulfide bond</keyword>
<organism evidence="12">
    <name type="scientific">Lepeophtheirus salmonis</name>
    <name type="common">Salmon louse</name>
    <name type="synonym">Caligus salmonis</name>
    <dbReference type="NCBI Taxonomy" id="72036"/>
    <lineage>
        <taxon>Eukaryota</taxon>
        <taxon>Metazoa</taxon>
        <taxon>Ecdysozoa</taxon>
        <taxon>Arthropoda</taxon>
        <taxon>Crustacea</taxon>
        <taxon>Multicrustacea</taxon>
        <taxon>Hexanauplia</taxon>
        <taxon>Copepoda</taxon>
        <taxon>Siphonostomatoida</taxon>
        <taxon>Caligidae</taxon>
        <taxon>Lepeophtheirus</taxon>
    </lineage>
</organism>
<evidence type="ECO:0000256" key="9">
    <source>
        <dbReference type="PROSITE-ProRule" id="PRU00076"/>
    </source>
</evidence>
<dbReference type="Gene3D" id="2.10.25.10">
    <property type="entry name" value="Laminin"/>
    <property type="match status" value="5"/>
</dbReference>
<dbReference type="Pfam" id="PF25024">
    <property type="entry name" value="EGF_TEN"/>
    <property type="match status" value="1"/>
</dbReference>
<protein>
    <recommendedName>
        <fullName evidence="11">EGF-like domain-containing protein</fullName>
    </recommendedName>
</protein>
<feature type="transmembrane region" description="Helical" evidence="10">
    <location>
        <begin position="6"/>
        <end position="26"/>
    </location>
</feature>
<evidence type="ECO:0000256" key="1">
    <source>
        <dbReference type="ARBA" id="ARBA00004479"/>
    </source>
</evidence>
<reference evidence="12" key="1">
    <citation type="submission" date="2014-05" db="EMBL/GenBank/DDBJ databases">
        <authorList>
            <person name="Chronopoulou M."/>
        </authorList>
    </citation>
    <scope>NUCLEOTIDE SEQUENCE</scope>
    <source>
        <tissue evidence="12">Whole organism</tissue>
    </source>
</reference>
<dbReference type="FunFam" id="2.10.25.10:FF:000018">
    <property type="entry name" value="Delta-like 1"/>
    <property type="match status" value="1"/>
</dbReference>
<name>A0A0K2UPV6_LEPSM</name>
<comment type="subcellular location">
    <subcellularLocation>
        <location evidence="1">Membrane</location>
        <topology evidence="1">Single-pass type I membrane protein</topology>
    </subcellularLocation>
</comment>
<evidence type="ECO:0000256" key="5">
    <source>
        <dbReference type="ARBA" id="ARBA00022989"/>
    </source>
</evidence>
<keyword evidence="3 10" id="KW-0812">Transmembrane</keyword>
<proteinExistence type="predicted"/>
<evidence type="ECO:0000256" key="6">
    <source>
        <dbReference type="ARBA" id="ARBA00023136"/>
    </source>
</evidence>
<evidence type="ECO:0000259" key="11">
    <source>
        <dbReference type="PROSITE" id="PS50026"/>
    </source>
</evidence>
<dbReference type="SMART" id="SM00181">
    <property type="entry name" value="EGF"/>
    <property type="match status" value="5"/>
</dbReference>
<feature type="disulfide bond" evidence="9">
    <location>
        <begin position="166"/>
        <end position="175"/>
    </location>
</feature>
<sequence length="250" mass="27962">KNQFLLVPLVIITLYVDMLIFIRYILFVTNFLIGLNVKALDPCSIDEMETLGHYRCDKIGNIICVNGYKNPDNLCNEPSCIAYNGKEFRDCVHGNCTSPGVCHCEIGWRGPFCDVCVRFPGCQHGTCDKPYQCNCQPGYAGVLCNEVECPESCENGVCVRPNVCFCEPGWKGKNCNECITPKHCEHGRCITNPFECVCDEGWGDLGCSRAICKKGCNNEHGFCITPDKCLCFKDWEGENCEEYVGSNAFF</sequence>
<accession>A0A0K2UPV6</accession>
<dbReference type="EMBL" id="HACA01022917">
    <property type="protein sequence ID" value="CDW40278.1"/>
    <property type="molecule type" value="Transcribed_RNA"/>
</dbReference>
<dbReference type="InterPro" id="IPR051216">
    <property type="entry name" value="Teneurin"/>
</dbReference>